<dbReference type="SUPFAM" id="SSF51215">
    <property type="entry name" value="Regulatory protein AraC"/>
    <property type="match status" value="1"/>
</dbReference>
<dbReference type="eggNOG" id="COG2207">
    <property type="taxonomic scope" value="Bacteria"/>
</dbReference>
<evidence type="ECO:0000313" key="6">
    <source>
        <dbReference type="Proteomes" id="UP000005632"/>
    </source>
</evidence>
<dbReference type="Pfam" id="PF02311">
    <property type="entry name" value="AraC_binding"/>
    <property type="match status" value="1"/>
</dbReference>
<reference evidence="5 6" key="1">
    <citation type="submission" date="2011-11" db="EMBL/GenBank/DDBJ databases">
        <title>Complete sequence of Spirochaeta sp. grapes.</title>
        <authorList>
            <consortium name="US DOE Joint Genome Institute"/>
            <person name="Lucas S."/>
            <person name="Han J."/>
            <person name="Lapidus A."/>
            <person name="Cheng J.-F."/>
            <person name="Goodwin L."/>
            <person name="Pitluck S."/>
            <person name="Peters L."/>
            <person name="Ovchinnikova G."/>
            <person name="Munk A.C."/>
            <person name="Detter J.C."/>
            <person name="Han C."/>
            <person name="Tapia R."/>
            <person name="Land M."/>
            <person name="Hauser L."/>
            <person name="Kyrpides N."/>
            <person name="Ivanova N."/>
            <person name="Pagani I."/>
            <person name="Ritalahtilisa K."/>
            <person name="Loeffler F."/>
            <person name="Woyke T."/>
        </authorList>
    </citation>
    <scope>NUCLEOTIDE SEQUENCE [LARGE SCALE GENOMIC DNA]</scope>
    <source>
        <strain evidence="6">ATCC BAA-1885 / DSM 22778 / Grapes</strain>
    </source>
</reference>
<protein>
    <submittedName>
        <fullName evidence="5">DNA-binding domain-containing protein, AraC-type</fullName>
    </submittedName>
</protein>
<evidence type="ECO:0000313" key="5">
    <source>
        <dbReference type="EMBL" id="AEV29282.1"/>
    </source>
</evidence>
<sequence>MANTILTGNTFFFEPDLQLRVVKRDPEIPYRLHSHEFYELVFVIGGNGINFTQSEEQPIREGTVFFISPGIEHGYRNTENLVLYNVLIGKNLFAKNFLDLSELPGFQSLFCKIGSIPYLQVNPSQQAELIPTLQLMKTEADDQLIGTGSKTMAYSCLLILLVSLSRIYDEIPRDNNQVVRRLSGVIDFMERNRNRPLTTKELTQVANMSTSTLNRYFQHCTALSPIEFHTHKRIAYACSLIQEGNLSMSEIAQATGFSDANYFSRQFRKVMGMSPKQYQRIWTNKLN</sequence>
<keyword evidence="3" id="KW-0804">Transcription</keyword>
<dbReference type="RefSeq" id="WP_014270130.1">
    <property type="nucleotide sequence ID" value="NC_016633.1"/>
</dbReference>
<dbReference type="PRINTS" id="PR00032">
    <property type="entry name" value="HTHARAC"/>
</dbReference>
<dbReference type="STRING" id="158190.SpiGrapes_1471"/>
<dbReference type="InterPro" id="IPR014710">
    <property type="entry name" value="RmlC-like_jellyroll"/>
</dbReference>
<dbReference type="Pfam" id="PF12833">
    <property type="entry name" value="HTH_18"/>
    <property type="match status" value="1"/>
</dbReference>
<keyword evidence="1" id="KW-0805">Transcription regulation</keyword>
<keyword evidence="2 5" id="KW-0238">DNA-binding</keyword>
<dbReference type="GO" id="GO:0003700">
    <property type="term" value="F:DNA-binding transcription factor activity"/>
    <property type="evidence" value="ECO:0007669"/>
    <property type="project" value="InterPro"/>
</dbReference>
<proteinExistence type="predicted"/>
<name>G8QV46_SPHPG</name>
<dbReference type="InterPro" id="IPR009057">
    <property type="entry name" value="Homeodomain-like_sf"/>
</dbReference>
<organism evidence="5 6">
    <name type="scientific">Sphaerochaeta pleomorpha (strain ATCC BAA-1885 / DSM 22778 / Grapes)</name>
    <dbReference type="NCBI Taxonomy" id="158190"/>
    <lineage>
        <taxon>Bacteria</taxon>
        <taxon>Pseudomonadati</taxon>
        <taxon>Spirochaetota</taxon>
        <taxon>Spirochaetia</taxon>
        <taxon>Spirochaetales</taxon>
        <taxon>Sphaerochaetaceae</taxon>
        <taxon>Sphaerochaeta</taxon>
    </lineage>
</organism>
<keyword evidence="6" id="KW-1185">Reference proteome</keyword>
<gene>
    <name evidence="5" type="ordered locus">SpiGrapes_1471</name>
</gene>
<dbReference type="InterPro" id="IPR018062">
    <property type="entry name" value="HTH_AraC-typ_CS"/>
</dbReference>
<feature type="domain" description="HTH araC/xylS-type" evidence="4">
    <location>
        <begin position="183"/>
        <end position="281"/>
    </location>
</feature>
<evidence type="ECO:0000259" key="4">
    <source>
        <dbReference type="PROSITE" id="PS01124"/>
    </source>
</evidence>
<dbReference type="KEGG" id="sgp:SpiGrapes_1471"/>
<accession>G8QV46</accession>
<dbReference type="EMBL" id="CP003155">
    <property type="protein sequence ID" value="AEV29282.1"/>
    <property type="molecule type" value="Genomic_DNA"/>
</dbReference>
<evidence type="ECO:0000256" key="1">
    <source>
        <dbReference type="ARBA" id="ARBA00023015"/>
    </source>
</evidence>
<dbReference type="HOGENOM" id="CLU_000445_88_3_12"/>
<dbReference type="PROSITE" id="PS00041">
    <property type="entry name" value="HTH_ARAC_FAMILY_1"/>
    <property type="match status" value="1"/>
</dbReference>
<dbReference type="PROSITE" id="PS01124">
    <property type="entry name" value="HTH_ARAC_FAMILY_2"/>
    <property type="match status" value="1"/>
</dbReference>
<dbReference type="GO" id="GO:0043565">
    <property type="term" value="F:sequence-specific DNA binding"/>
    <property type="evidence" value="ECO:0007669"/>
    <property type="project" value="InterPro"/>
</dbReference>
<dbReference type="Proteomes" id="UP000005632">
    <property type="component" value="Chromosome"/>
</dbReference>
<dbReference type="SUPFAM" id="SSF46689">
    <property type="entry name" value="Homeodomain-like"/>
    <property type="match status" value="2"/>
</dbReference>
<dbReference type="eggNOG" id="COG1917">
    <property type="taxonomic scope" value="Bacteria"/>
</dbReference>
<dbReference type="Gene3D" id="1.10.10.60">
    <property type="entry name" value="Homeodomain-like"/>
    <property type="match status" value="1"/>
</dbReference>
<dbReference type="InterPro" id="IPR018060">
    <property type="entry name" value="HTH_AraC"/>
</dbReference>
<dbReference type="PANTHER" id="PTHR43280:SF28">
    <property type="entry name" value="HTH-TYPE TRANSCRIPTIONAL ACTIVATOR RHAS"/>
    <property type="match status" value="1"/>
</dbReference>
<dbReference type="Gene3D" id="2.60.120.10">
    <property type="entry name" value="Jelly Rolls"/>
    <property type="match status" value="1"/>
</dbReference>
<dbReference type="InterPro" id="IPR020449">
    <property type="entry name" value="Tscrpt_reg_AraC-type_HTH"/>
</dbReference>
<dbReference type="AlphaFoldDB" id="G8QV46"/>
<evidence type="ECO:0000256" key="2">
    <source>
        <dbReference type="ARBA" id="ARBA00023125"/>
    </source>
</evidence>
<dbReference type="OrthoDB" id="9791615at2"/>
<dbReference type="InterPro" id="IPR037923">
    <property type="entry name" value="HTH-like"/>
</dbReference>
<dbReference type="PANTHER" id="PTHR43280">
    <property type="entry name" value="ARAC-FAMILY TRANSCRIPTIONAL REGULATOR"/>
    <property type="match status" value="1"/>
</dbReference>
<dbReference type="SMART" id="SM00342">
    <property type="entry name" value="HTH_ARAC"/>
    <property type="match status" value="1"/>
</dbReference>
<dbReference type="InterPro" id="IPR003313">
    <property type="entry name" value="AraC-bd"/>
</dbReference>
<evidence type="ECO:0000256" key="3">
    <source>
        <dbReference type="ARBA" id="ARBA00023163"/>
    </source>
</evidence>